<protein>
    <recommendedName>
        <fullName evidence="4">Luciferase</fullName>
    </recommendedName>
</protein>
<dbReference type="InterPro" id="IPR055812">
    <property type="entry name" value="DUF7388"/>
</dbReference>
<dbReference type="GO" id="GO:0016705">
    <property type="term" value="F:oxidoreductase activity, acting on paired donors, with incorporation or reduction of molecular oxygen"/>
    <property type="evidence" value="ECO:0007669"/>
    <property type="project" value="InterPro"/>
</dbReference>
<dbReference type="Pfam" id="PF24114">
    <property type="entry name" value="DUF7388"/>
    <property type="match status" value="1"/>
</dbReference>
<evidence type="ECO:0008006" key="4">
    <source>
        <dbReference type="Google" id="ProtNLM"/>
    </source>
</evidence>
<dbReference type="Gene3D" id="3.20.20.30">
    <property type="entry name" value="Luciferase-like domain"/>
    <property type="match status" value="1"/>
</dbReference>
<dbReference type="Proteomes" id="UP000263012">
    <property type="component" value="Chromosome"/>
</dbReference>
<keyword evidence="3" id="KW-1185">Reference proteome</keyword>
<feature type="compositionally biased region" description="Basic and acidic residues" evidence="1">
    <location>
        <begin position="23"/>
        <end position="37"/>
    </location>
</feature>
<proteinExistence type="predicted"/>
<organism evidence="2 3">
    <name type="scientific">Halalkaliarchaeum desulfuricum</name>
    <dbReference type="NCBI Taxonomy" id="2055893"/>
    <lineage>
        <taxon>Archaea</taxon>
        <taxon>Methanobacteriati</taxon>
        <taxon>Methanobacteriota</taxon>
        <taxon>Stenosarchaea group</taxon>
        <taxon>Halobacteria</taxon>
        <taxon>Halobacteriales</taxon>
        <taxon>Haloferacaceae</taxon>
        <taxon>Halalkaliarchaeum</taxon>
    </lineage>
</organism>
<sequence>MYRAFVGLQAAADIGEGDYRREFHMSDEKRRREKATDDSAVPDGGAATTGSGGTSATGQSTAPAVVRADLDAVALKPTECDVRRGLDVPLGQVMIDYEGLGEAPELSALSALAKEKDVRVTTPVRADGYDPLGDNSRIAALPSGVGRVIVAGHPAYLSEEETRRAVAPRFDAAKTEAPDAWIGTEGVERLALAAGGTQYELLSESTERDIRALHAAGFDGEIAVYAPTVLTDHEDEVLDAVGAYAARRKPVSRALPDGASTDSSATGRAREVLSAAVRDYALVGDPETVSDRVGALRAAGADVVVGYPARDVDEFCR</sequence>
<dbReference type="EMBL" id="CP025066">
    <property type="protein sequence ID" value="AUX09431.1"/>
    <property type="molecule type" value="Genomic_DNA"/>
</dbReference>
<feature type="region of interest" description="Disordered" evidence="1">
    <location>
        <begin position="23"/>
        <end position="62"/>
    </location>
</feature>
<name>A0A343TK09_9EURY</name>
<evidence type="ECO:0000256" key="1">
    <source>
        <dbReference type="SAM" id="MobiDB-lite"/>
    </source>
</evidence>
<gene>
    <name evidence="2" type="ORF">AArcSl_1805</name>
</gene>
<dbReference type="AlphaFoldDB" id="A0A343TK09"/>
<dbReference type="SUPFAM" id="SSF51679">
    <property type="entry name" value="Bacterial luciferase-like"/>
    <property type="match status" value="1"/>
</dbReference>
<reference evidence="3" key="1">
    <citation type="submission" date="2017-11" db="EMBL/GenBank/DDBJ databases">
        <title>Phenotypic and genomic properties of facultatively anaerobic sulfur-reducing natronoarchaea from hypersaline soda lakes.</title>
        <authorList>
            <person name="Sorokin D.Y."/>
            <person name="Kublanov I.V."/>
            <person name="Roman P."/>
            <person name="Sinninghe Damste J.S."/>
            <person name="Golyshin P.N."/>
            <person name="Rojo D."/>
            <person name="Ciordia S."/>
            <person name="Mena M.D.C."/>
            <person name="Ferrer M."/>
            <person name="Messina E."/>
            <person name="Smedile F."/>
            <person name="La Spada G."/>
            <person name="La Cono V."/>
            <person name="Yakimov M.M."/>
        </authorList>
    </citation>
    <scope>NUCLEOTIDE SEQUENCE [LARGE SCALE GENOMIC DNA]</scope>
    <source>
        <strain evidence="3">AArc-Sl</strain>
    </source>
</reference>
<accession>A0A343TK09</accession>
<dbReference type="InterPro" id="IPR036661">
    <property type="entry name" value="Luciferase-like_sf"/>
</dbReference>
<dbReference type="KEGG" id="hdf:AArcSl_1805"/>
<evidence type="ECO:0000313" key="2">
    <source>
        <dbReference type="EMBL" id="AUX09431.1"/>
    </source>
</evidence>
<evidence type="ECO:0000313" key="3">
    <source>
        <dbReference type="Proteomes" id="UP000263012"/>
    </source>
</evidence>